<comment type="similarity">
    <text evidence="7">Belongs to the class-II aminoacyl-tRNA synthetase family. ProS type 3 subfamily.</text>
</comment>
<dbReference type="CDD" id="cd00862">
    <property type="entry name" value="ProRS_anticodon_zinc"/>
    <property type="match status" value="1"/>
</dbReference>
<evidence type="ECO:0000313" key="9">
    <source>
        <dbReference type="EMBL" id="HEA87805.1"/>
    </source>
</evidence>
<dbReference type="InterPro" id="IPR002314">
    <property type="entry name" value="aa-tRNA-synt_IIb"/>
</dbReference>
<dbReference type="Pfam" id="PF03129">
    <property type="entry name" value="HGTP_anticodon"/>
    <property type="match status" value="1"/>
</dbReference>
<organism evidence="10">
    <name type="scientific">candidate division WOR-3 bacterium</name>
    <dbReference type="NCBI Taxonomy" id="2052148"/>
    <lineage>
        <taxon>Bacteria</taxon>
        <taxon>Bacteria division WOR-3</taxon>
    </lineage>
</organism>
<dbReference type="InterPro" id="IPR004499">
    <property type="entry name" value="Pro-tRNA-ligase_IIa_arc-type"/>
</dbReference>
<proteinExistence type="inferred from homology"/>
<dbReference type="HAMAP" id="MF_01571">
    <property type="entry name" value="Pro_tRNA_synth_type3"/>
    <property type="match status" value="1"/>
</dbReference>
<dbReference type="Pfam" id="PF00587">
    <property type="entry name" value="tRNA-synt_2b"/>
    <property type="match status" value="1"/>
</dbReference>
<evidence type="ECO:0000256" key="7">
    <source>
        <dbReference type="HAMAP-Rule" id="MF_01571"/>
    </source>
</evidence>
<keyword evidence="5 7" id="KW-0030">Aminoacyl-tRNA synthetase</keyword>
<name>A0A7C3IZ66_UNCW3</name>
<accession>A0A7C3IZ66</accession>
<dbReference type="PROSITE" id="PS50862">
    <property type="entry name" value="AA_TRNA_LIGASE_II"/>
    <property type="match status" value="1"/>
</dbReference>
<keyword evidence="1 7" id="KW-0436">Ligase</keyword>
<dbReference type="GO" id="GO:0005737">
    <property type="term" value="C:cytoplasm"/>
    <property type="evidence" value="ECO:0007669"/>
    <property type="project" value="UniProtKB-SubCell"/>
</dbReference>
<dbReference type="NCBIfam" id="TIGR00408">
    <property type="entry name" value="proS_fam_I"/>
    <property type="match status" value="1"/>
</dbReference>
<dbReference type="FunFam" id="3.40.50.800:FF:000005">
    <property type="entry name" value="bifunctional glutamate/proline--tRNA ligase"/>
    <property type="match status" value="1"/>
</dbReference>
<comment type="caution">
    <text evidence="10">The sequence shown here is derived from an EMBL/GenBank/DDBJ whole genome shotgun (WGS) entry which is preliminary data.</text>
</comment>
<keyword evidence="2 7" id="KW-0547">Nucleotide-binding</keyword>
<feature type="domain" description="Aminoacyl-transfer RNA synthetases class-II family profile" evidence="8">
    <location>
        <begin position="37"/>
        <end position="285"/>
    </location>
</feature>
<dbReference type="EC" id="6.1.1.15" evidence="7"/>
<dbReference type="InterPro" id="IPR016061">
    <property type="entry name" value="Pro-tRNA_ligase_II_C"/>
</dbReference>
<comment type="subunit">
    <text evidence="7">Homodimer.</text>
</comment>
<dbReference type="InterPro" id="IPR004154">
    <property type="entry name" value="Anticodon-bd"/>
</dbReference>
<keyword evidence="7" id="KW-0963">Cytoplasm</keyword>
<dbReference type="PRINTS" id="PR01046">
    <property type="entry name" value="TRNASYNTHPRO"/>
</dbReference>
<dbReference type="Gene3D" id="3.30.110.30">
    <property type="entry name" value="C-terminal domain of ProRS"/>
    <property type="match status" value="1"/>
</dbReference>
<dbReference type="PANTHER" id="PTHR43382">
    <property type="entry name" value="PROLYL-TRNA SYNTHETASE"/>
    <property type="match status" value="1"/>
</dbReference>
<comment type="catalytic activity">
    <reaction evidence="6 7">
        <text>tRNA(Pro) + L-proline + ATP = L-prolyl-tRNA(Pro) + AMP + diphosphate</text>
        <dbReference type="Rhea" id="RHEA:14305"/>
        <dbReference type="Rhea" id="RHEA-COMP:9700"/>
        <dbReference type="Rhea" id="RHEA-COMP:9702"/>
        <dbReference type="ChEBI" id="CHEBI:30616"/>
        <dbReference type="ChEBI" id="CHEBI:33019"/>
        <dbReference type="ChEBI" id="CHEBI:60039"/>
        <dbReference type="ChEBI" id="CHEBI:78442"/>
        <dbReference type="ChEBI" id="CHEBI:78532"/>
        <dbReference type="ChEBI" id="CHEBI:456215"/>
        <dbReference type="EC" id="6.1.1.15"/>
    </reaction>
</comment>
<keyword evidence="4 7" id="KW-0648">Protein biosynthesis</keyword>
<dbReference type="Gene3D" id="3.40.50.800">
    <property type="entry name" value="Anticodon-binding domain"/>
    <property type="match status" value="1"/>
</dbReference>
<dbReference type="FunFam" id="3.30.930.10:FF:000037">
    <property type="entry name" value="Proline--tRNA ligase"/>
    <property type="match status" value="1"/>
</dbReference>
<evidence type="ECO:0000256" key="6">
    <source>
        <dbReference type="ARBA" id="ARBA00047671"/>
    </source>
</evidence>
<dbReference type="CDD" id="cd00778">
    <property type="entry name" value="ProRS_core_arch_euk"/>
    <property type="match status" value="1"/>
</dbReference>
<evidence type="ECO:0000256" key="5">
    <source>
        <dbReference type="ARBA" id="ARBA00023146"/>
    </source>
</evidence>
<sequence>MKDEGLVKEIPAKSGNFSEWYTAVVLKAELADYAPVRGCMVIRPYGYALWENMQARLDARFKATGHVNAYFPTLIPESFLKKEAEHVKGFSPQVAWVTRGGDADLTEPLALRPTSEAIINYMYARWVRSYRDLPVLINQWCNIFRWEKTTRLFLRTLEFLWQEGHTLHRTQEEAQEETLRILNIYVDFVENDLGVPVIAGQKPESEKFPGALATYSIEALMPDGQALQAGTSHNLGQNFTRAFDIRYLDEDNTEKYPWGTSWGVSSRLIGAVIMTHGDDKGLFLPPRVAPVQVVIVPILYGKEDEAVLSQCRKVREMLSLFRVKLDDRLQYTAGWKFNEYEMRGVPLRIEVGPRDVKNGQVVLVPRDGSGKLAVSLEQLVDETGKLLDQIQRNMLERARQWVMSVTTSAETIEEFKRNLAEKPGFVKVHWCGAQECENRLIDETKTTPRNMPLNEQDSVGKCIICGKETKTLIYYARTY</sequence>
<dbReference type="GO" id="GO:0004827">
    <property type="term" value="F:proline-tRNA ligase activity"/>
    <property type="evidence" value="ECO:0007669"/>
    <property type="project" value="UniProtKB-UniRule"/>
</dbReference>
<dbReference type="InterPro" id="IPR045864">
    <property type="entry name" value="aa-tRNA-synth_II/BPL/LPL"/>
</dbReference>
<dbReference type="SUPFAM" id="SSF64586">
    <property type="entry name" value="C-terminal domain of ProRS"/>
    <property type="match status" value="1"/>
</dbReference>
<comment type="subcellular location">
    <subcellularLocation>
        <location evidence="7">Cytoplasm</location>
    </subcellularLocation>
</comment>
<dbReference type="GO" id="GO:0006433">
    <property type="term" value="P:prolyl-tRNA aminoacylation"/>
    <property type="evidence" value="ECO:0007669"/>
    <property type="project" value="UniProtKB-UniRule"/>
</dbReference>
<comment type="function">
    <text evidence="7">Catalyzes the attachment of proline to tRNA(Pro) in a two-step reaction: proline is first activated by ATP to form Pro-AMP and then transferred to the acceptor end of tRNA(Pro).</text>
</comment>
<dbReference type="SUPFAM" id="SSF55681">
    <property type="entry name" value="Class II aaRS and biotin synthetases"/>
    <property type="match status" value="1"/>
</dbReference>
<dbReference type="GO" id="GO:0017101">
    <property type="term" value="C:aminoacyl-tRNA synthetase multienzyme complex"/>
    <property type="evidence" value="ECO:0007669"/>
    <property type="project" value="TreeGrafter"/>
</dbReference>
<dbReference type="EMBL" id="DSLG01000008">
    <property type="protein sequence ID" value="HEA87805.1"/>
    <property type="molecule type" value="Genomic_DNA"/>
</dbReference>
<dbReference type="InterPro" id="IPR002316">
    <property type="entry name" value="Pro-tRNA-ligase_IIa"/>
</dbReference>
<comment type="domain">
    <text evidence="7">Consists of three domains: the N-terminal catalytic domain, the anticodon-binding domain and the C-terminal extension.</text>
</comment>
<keyword evidence="3 7" id="KW-0067">ATP-binding</keyword>
<dbReference type="InterPro" id="IPR036621">
    <property type="entry name" value="Anticodon-bd_dom_sf"/>
</dbReference>
<dbReference type="SMART" id="SM00946">
    <property type="entry name" value="ProRS-C_1"/>
    <property type="match status" value="1"/>
</dbReference>
<evidence type="ECO:0000259" key="8">
    <source>
        <dbReference type="PROSITE" id="PS50862"/>
    </source>
</evidence>
<reference evidence="10" key="1">
    <citation type="journal article" date="2020" name="mSystems">
        <title>Genome- and Community-Level Interaction Insights into Carbon Utilization and Element Cycling Functions of Hydrothermarchaeota in Hydrothermal Sediment.</title>
        <authorList>
            <person name="Zhou Z."/>
            <person name="Liu Y."/>
            <person name="Xu W."/>
            <person name="Pan J."/>
            <person name="Luo Z.H."/>
            <person name="Li M."/>
        </authorList>
    </citation>
    <scope>NUCLEOTIDE SEQUENCE [LARGE SCALE GENOMIC DNA]</scope>
    <source>
        <strain evidence="9">SpSt-265</strain>
        <strain evidence="10">SpSt-465</strain>
    </source>
</reference>
<evidence type="ECO:0000256" key="4">
    <source>
        <dbReference type="ARBA" id="ARBA00022917"/>
    </source>
</evidence>
<dbReference type="GO" id="GO:0005524">
    <property type="term" value="F:ATP binding"/>
    <property type="evidence" value="ECO:0007669"/>
    <property type="project" value="UniProtKB-UniRule"/>
</dbReference>
<protein>
    <recommendedName>
        <fullName evidence="7">Proline--tRNA ligase</fullName>
        <ecNumber evidence="7">6.1.1.15</ecNumber>
    </recommendedName>
    <alternativeName>
        <fullName evidence="7">Prolyl-tRNA synthetase</fullName>
        <shortName evidence="7">ProRS</shortName>
    </alternativeName>
</protein>
<dbReference type="InterPro" id="IPR017449">
    <property type="entry name" value="Pro-tRNA_synth_II"/>
</dbReference>
<dbReference type="InterPro" id="IPR006195">
    <property type="entry name" value="aa-tRNA-synth_II"/>
</dbReference>
<evidence type="ECO:0000256" key="3">
    <source>
        <dbReference type="ARBA" id="ARBA00022840"/>
    </source>
</evidence>
<dbReference type="InterPro" id="IPR033721">
    <property type="entry name" value="ProRS_core_arch_euk"/>
</dbReference>
<evidence type="ECO:0000313" key="10">
    <source>
        <dbReference type="EMBL" id="HFJ53643.1"/>
    </source>
</evidence>
<evidence type="ECO:0000256" key="1">
    <source>
        <dbReference type="ARBA" id="ARBA00022598"/>
    </source>
</evidence>
<dbReference type="AlphaFoldDB" id="A0A7C3IZ66"/>
<dbReference type="EMBL" id="DSTU01000004">
    <property type="protein sequence ID" value="HFJ53643.1"/>
    <property type="molecule type" value="Genomic_DNA"/>
</dbReference>
<dbReference type="PANTHER" id="PTHR43382:SF2">
    <property type="entry name" value="BIFUNCTIONAL GLUTAMATE_PROLINE--TRNA LIGASE"/>
    <property type="match status" value="1"/>
</dbReference>
<dbReference type="SUPFAM" id="SSF52954">
    <property type="entry name" value="Class II aaRS ABD-related"/>
    <property type="match status" value="1"/>
</dbReference>
<dbReference type="Gene3D" id="3.30.930.10">
    <property type="entry name" value="Bira Bifunctional Protein, Domain 2"/>
    <property type="match status" value="1"/>
</dbReference>
<gene>
    <name evidence="7" type="primary">proS</name>
    <name evidence="9" type="ORF">ENP94_07365</name>
    <name evidence="10" type="ORF">ENS16_03010</name>
</gene>
<dbReference type="Pfam" id="PF09180">
    <property type="entry name" value="ProRS-C_1"/>
    <property type="match status" value="1"/>
</dbReference>
<evidence type="ECO:0000256" key="2">
    <source>
        <dbReference type="ARBA" id="ARBA00022741"/>
    </source>
</evidence>